<proteinExistence type="predicted"/>
<keyword evidence="1" id="KW-0175">Coiled coil</keyword>
<dbReference type="AlphaFoldDB" id="A0A4C1W0X2"/>
<dbReference type="EMBL" id="BGZK01000441">
    <property type="protein sequence ID" value="GBP43737.1"/>
    <property type="molecule type" value="Genomic_DNA"/>
</dbReference>
<feature type="coiled-coil region" evidence="1">
    <location>
        <begin position="97"/>
        <end position="148"/>
    </location>
</feature>
<protein>
    <submittedName>
        <fullName evidence="2">Uncharacterized protein</fullName>
    </submittedName>
</protein>
<evidence type="ECO:0000313" key="3">
    <source>
        <dbReference type="Proteomes" id="UP000299102"/>
    </source>
</evidence>
<accession>A0A4C1W0X2</accession>
<dbReference type="GO" id="GO:0000278">
    <property type="term" value="P:mitotic cell cycle"/>
    <property type="evidence" value="ECO:0007669"/>
    <property type="project" value="InterPro"/>
</dbReference>
<sequence length="194" mass="21745">MNQEECNGDFGYRRVSPHPGLPLFTMRTLLSLTLLSRASQDDGWLATVSDAPLPLHFMGGASVAHAEPSLEEIDSEIEKILNIPANVLLPQDEVQLQQLSDAEYSTLKNEVDELRKRVERGALMDALLSAEDEELASVENVCEMAKQNMAEVDMMFNFFNDHESVKAVQNATQFLRANIPFLKQINNFEFDNAS</sequence>
<name>A0A4C1W0X2_EUMVA</name>
<gene>
    <name evidence="2" type="ORF">EVAR_29719_1</name>
</gene>
<dbReference type="OrthoDB" id="1884855at2759"/>
<dbReference type="Proteomes" id="UP000299102">
    <property type="component" value="Unassembled WGS sequence"/>
</dbReference>
<evidence type="ECO:0000313" key="2">
    <source>
        <dbReference type="EMBL" id="GBP43737.1"/>
    </source>
</evidence>
<dbReference type="GO" id="GO:0000775">
    <property type="term" value="C:chromosome, centromeric region"/>
    <property type="evidence" value="ECO:0007669"/>
    <property type="project" value="InterPro"/>
</dbReference>
<comment type="caution">
    <text evidence="2">The sequence shown here is derived from an EMBL/GenBank/DDBJ whole genome shotgun (WGS) entry which is preliminary data.</text>
</comment>
<dbReference type="GO" id="GO:0005634">
    <property type="term" value="C:nucleus"/>
    <property type="evidence" value="ECO:0007669"/>
    <property type="project" value="InterPro"/>
</dbReference>
<evidence type="ECO:0000256" key="1">
    <source>
        <dbReference type="SAM" id="Coils"/>
    </source>
</evidence>
<keyword evidence="3" id="KW-1185">Reference proteome</keyword>
<reference evidence="2 3" key="1">
    <citation type="journal article" date="2019" name="Commun. Biol.">
        <title>The bagworm genome reveals a unique fibroin gene that provides high tensile strength.</title>
        <authorList>
            <person name="Kono N."/>
            <person name="Nakamura H."/>
            <person name="Ohtoshi R."/>
            <person name="Tomita M."/>
            <person name="Numata K."/>
            <person name="Arakawa K."/>
        </authorList>
    </citation>
    <scope>NUCLEOTIDE SEQUENCE [LARGE SCALE GENOMIC DNA]</scope>
</reference>
<organism evidence="2 3">
    <name type="scientific">Eumeta variegata</name>
    <name type="common">Bagworm moth</name>
    <name type="synonym">Eumeta japonica</name>
    <dbReference type="NCBI Taxonomy" id="151549"/>
    <lineage>
        <taxon>Eukaryota</taxon>
        <taxon>Metazoa</taxon>
        <taxon>Ecdysozoa</taxon>
        <taxon>Arthropoda</taxon>
        <taxon>Hexapoda</taxon>
        <taxon>Insecta</taxon>
        <taxon>Pterygota</taxon>
        <taxon>Neoptera</taxon>
        <taxon>Endopterygota</taxon>
        <taxon>Lepidoptera</taxon>
        <taxon>Glossata</taxon>
        <taxon>Ditrysia</taxon>
        <taxon>Tineoidea</taxon>
        <taxon>Psychidae</taxon>
        <taxon>Oiketicinae</taxon>
        <taxon>Eumeta</taxon>
    </lineage>
</organism>